<gene>
    <name evidence="1" type="ORF">DBT_1500</name>
</gene>
<sequence length="54" mass="5928">MQGGEGEGVLPVHRSLDNAVDAASCNFLLSHLNPAIGEFAQDSRRERRKGKTKY</sequence>
<organism evidence="1 2">
    <name type="scientific">Dissulfuribacter thermophilus</name>
    <dbReference type="NCBI Taxonomy" id="1156395"/>
    <lineage>
        <taxon>Bacteria</taxon>
        <taxon>Pseudomonadati</taxon>
        <taxon>Thermodesulfobacteriota</taxon>
        <taxon>Dissulfuribacteria</taxon>
        <taxon>Dissulfuribacterales</taxon>
        <taxon>Dissulfuribacteraceae</taxon>
        <taxon>Dissulfuribacter</taxon>
    </lineage>
</organism>
<evidence type="ECO:0000313" key="1">
    <source>
        <dbReference type="EMBL" id="OCC15014.1"/>
    </source>
</evidence>
<proteinExistence type="predicted"/>
<name>A0A1B9F5B2_9BACT</name>
<evidence type="ECO:0000313" key="2">
    <source>
        <dbReference type="Proteomes" id="UP000093080"/>
    </source>
</evidence>
<accession>A0A1B9F5B2</accession>
<reference evidence="1 2" key="1">
    <citation type="submission" date="2016-06" db="EMBL/GenBank/DDBJ databases">
        <title>Respiratory ammonification of nitrate coupled to the oxidation of elemental sulfur in deep-sea autotrophic thermophilic bacteria.</title>
        <authorList>
            <person name="Slobodkina G.B."/>
            <person name="Mardanov A.V."/>
            <person name="Ravin N.V."/>
            <person name="Frolova A.A."/>
            <person name="Viryasiv M.B."/>
            <person name="Chernyh N.A."/>
            <person name="Bonch-Osmolovskaya E.A."/>
            <person name="Slobodkin A.I."/>
        </authorList>
    </citation>
    <scope>NUCLEOTIDE SEQUENCE [LARGE SCALE GENOMIC DNA]</scope>
    <source>
        <strain evidence="1 2">S69</strain>
    </source>
</reference>
<dbReference type="EMBL" id="MAGO01000007">
    <property type="protein sequence ID" value="OCC15014.1"/>
    <property type="molecule type" value="Genomic_DNA"/>
</dbReference>
<dbReference type="RefSeq" id="WP_153304056.1">
    <property type="nucleotide sequence ID" value="NZ_MAGO01000007.1"/>
</dbReference>
<comment type="caution">
    <text evidence="1">The sequence shown here is derived from an EMBL/GenBank/DDBJ whole genome shotgun (WGS) entry which is preliminary data.</text>
</comment>
<keyword evidence="2" id="KW-1185">Reference proteome</keyword>
<protein>
    <submittedName>
        <fullName evidence="1">Uncharacterized protein</fullName>
    </submittedName>
</protein>
<dbReference type="Proteomes" id="UP000093080">
    <property type="component" value="Unassembled WGS sequence"/>
</dbReference>
<dbReference type="AlphaFoldDB" id="A0A1B9F5B2"/>